<name>A0AAV9ATG9_ACOGR</name>
<keyword evidence="4 5" id="KW-0408">Iron</keyword>
<dbReference type="GO" id="GO:0010436">
    <property type="term" value="F:carotenoid dioxygenase activity"/>
    <property type="evidence" value="ECO:0007669"/>
    <property type="project" value="TreeGrafter"/>
</dbReference>
<comment type="similarity">
    <text evidence="1">Belongs to the carotenoid oxygenase family.</text>
</comment>
<evidence type="ECO:0000256" key="1">
    <source>
        <dbReference type="ARBA" id="ARBA00006787"/>
    </source>
</evidence>
<comment type="caution">
    <text evidence="6">The sequence shown here is derived from an EMBL/GenBank/DDBJ whole genome shotgun (WGS) entry which is preliminary data.</text>
</comment>
<feature type="binding site" evidence="5">
    <location>
        <position position="373"/>
    </location>
    <ligand>
        <name>Fe cation</name>
        <dbReference type="ChEBI" id="CHEBI:24875"/>
        <note>catalytic</note>
    </ligand>
</feature>
<evidence type="ECO:0000256" key="5">
    <source>
        <dbReference type="PIRSR" id="PIRSR604294-1"/>
    </source>
</evidence>
<dbReference type="Proteomes" id="UP001179952">
    <property type="component" value="Unassembled WGS sequence"/>
</dbReference>
<proteinExistence type="inferred from homology"/>
<dbReference type="GO" id="GO:0046872">
    <property type="term" value="F:metal ion binding"/>
    <property type="evidence" value="ECO:0007669"/>
    <property type="project" value="UniProtKB-KW"/>
</dbReference>
<dbReference type="GO" id="GO:0009570">
    <property type="term" value="C:chloroplast stroma"/>
    <property type="evidence" value="ECO:0007669"/>
    <property type="project" value="TreeGrafter"/>
</dbReference>
<dbReference type="InterPro" id="IPR004294">
    <property type="entry name" value="Carotenoid_Oase"/>
</dbReference>
<evidence type="ECO:0000313" key="6">
    <source>
        <dbReference type="EMBL" id="KAK1267643.1"/>
    </source>
</evidence>
<sequence>MAFSCQCIHVSASARRPSISPDFDSQKSLLSSTVKPLLKELQARPMRVDVPQTLRNASRYLLDAFVDSVFKFADQPLLPSQSNFAPVGEIGEAVKITSIEGEIPIDFPEGIYIRNGPNPLFGGLQSTVSVFGRSSDIWVEGEGMLHAVHFTKDSGGKWSVFYKNKYLDTETFRIEKECNRPLFLPTIEGDSPAILAAYLLNQLRFGKVNKDICNTNVFEHSGKVYSIAENYLPQEIDIFSLNSHGNWDVNGSWDRCFTAHPKRAPGTGELVITGVDAVKPFLVLGVVSADGKRLVHKVDLKLERSIICHEIGVTEQYNVIMDIPLVVDINRLVRGGPLIKYEKDGYARIGVMPRYGDSESIMWFDVQPHCIFHILNCFEEGEEVVVRGFRQLKAIIPGPDFGHNRFEWFSRGFKPINDESIEDGSFFSRLHEWRLNMATGEAKERRLTGDEFSMDFPMINENYIGLRNNYGYAQVADSNASSSCALPKYGGVAKLCLEDQNNRISKNDSEEEMINVKYHKIGEKQFCTGAAFVARNGGLEEDDGWIVTFVHNEETNVSQVHIIDTKKFDGEAIVKITLPQRVPYGFHGTFISTIPKNV</sequence>
<comment type="cofactor">
    <cofactor evidence="5">
        <name>Fe(2+)</name>
        <dbReference type="ChEBI" id="CHEBI:29033"/>
    </cofactor>
    <text evidence="5">Binds 1 Fe(2+) ion per subunit.</text>
</comment>
<dbReference type="PANTHER" id="PTHR10543:SF142">
    <property type="entry name" value="OS06G0162550 PROTEIN"/>
    <property type="match status" value="1"/>
</dbReference>
<evidence type="ECO:0000313" key="7">
    <source>
        <dbReference type="Proteomes" id="UP001179952"/>
    </source>
</evidence>
<feature type="binding site" evidence="5">
    <location>
        <position position="260"/>
    </location>
    <ligand>
        <name>Fe cation</name>
        <dbReference type="ChEBI" id="CHEBI:24875"/>
        <note>catalytic</note>
    </ligand>
</feature>
<accession>A0AAV9ATG9</accession>
<keyword evidence="3 6" id="KW-0223">Dioxygenase</keyword>
<reference evidence="6" key="2">
    <citation type="submission" date="2023-06" db="EMBL/GenBank/DDBJ databases">
        <authorList>
            <person name="Ma L."/>
            <person name="Liu K.-W."/>
            <person name="Li Z."/>
            <person name="Hsiao Y.-Y."/>
            <person name="Qi Y."/>
            <person name="Fu T."/>
            <person name="Tang G."/>
            <person name="Zhang D."/>
            <person name="Sun W.-H."/>
            <person name="Liu D.-K."/>
            <person name="Li Y."/>
            <person name="Chen G.-Z."/>
            <person name="Liu X.-D."/>
            <person name="Liao X.-Y."/>
            <person name="Jiang Y.-T."/>
            <person name="Yu X."/>
            <person name="Hao Y."/>
            <person name="Huang J."/>
            <person name="Zhao X.-W."/>
            <person name="Ke S."/>
            <person name="Chen Y.-Y."/>
            <person name="Wu W.-L."/>
            <person name="Hsu J.-L."/>
            <person name="Lin Y.-F."/>
            <person name="Huang M.-D."/>
            <person name="Li C.-Y."/>
            <person name="Huang L."/>
            <person name="Wang Z.-W."/>
            <person name="Zhao X."/>
            <person name="Zhong W.-Y."/>
            <person name="Peng D.-H."/>
            <person name="Ahmad S."/>
            <person name="Lan S."/>
            <person name="Zhang J.-S."/>
            <person name="Tsai W.-C."/>
            <person name="Van De Peer Y."/>
            <person name="Liu Z.-J."/>
        </authorList>
    </citation>
    <scope>NUCLEOTIDE SEQUENCE</scope>
    <source>
        <strain evidence="6">SCP</strain>
        <tissue evidence="6">Leaves</tissue>
    </source>
</reference>
<reference evidence="6" key="1">
    <citation type="journal article" date="2023" name="Nat. Commun.">
        <title>Diploid and tetraploid genomes of Acorus and the evolution of monocots.</title>
        <authorList>
            <person name="Ma L."/>
            <person name="Liu K.W."/>
            <person name="Li Z."/>
            <person name="Hsiao Y.Y."/>
            <person name="Qi Y."/>
            <person name="Fu T."/>
            <person name="Tang G.D."/>
            <person name="Zhang D."/>
            <person name="Sun W.H."/>
            <person name="Liu D.K."/>
            <person name="Li Y."/>
            <person name="Chen G.Z."/>
            <person name="Liu X.D."/>
            <person name="Liao X.Y."/>
            <person name="Jiang Y.T."/>
            <person name="Yu X."/>
            <person name="Hao Y."/>
            <person name="Huang J."/>
            <person name="Zhao X.W."/>
            <person name="Ke S."/>
            <person name="Chen Y.Y."/>
            <person name="Wu W.L."/>
            <person name="Hsu J.L."/>
            <person name="Lin Y.F."/>
            <person name="Huang M.D."/>
            <person name="Li C.Y."/>
            <person name="Huang L."/>
            <person name="Wang Z.W."/>
            <person name="Zhao X."/>
            <person name="Zhong W.Y."/>
            <person name="Peng D.H."/>
            <person name="Ahmad S."/>
            <person name="Lan S."/>
            <person name="Zhang J.S."/>
            <person name="Tsai W.C."/>
            <person name="Van de Peer Y."/>
            <person name="Liu Z.J."/>
        </authorList>
    </citation>
    <scope>NUCLEOTIDE SEQUENCE</scope>
    <source>
        <strain evidence="6">SCP</strain>
    </source>
</reference>
<dbReference type="GO" id="GO:0016121">
    <property type="term" value="P:carotene catabolic process"/>
    <property type="evidence" value="ECO:0007669"/>
    <property type="project" value="TreeGrafter"/>
</dbReference>
<dbReference type="AlphaFoldDB" id="A0AAV9ATG9"/>
<evidence type="ECO:0000256" key="2">
    <source>
        <dbReference type="ARBA" id="ARBA00022723"/>
    </source>
</evidence>
<gene>
    <name evidence="6" type="ORF">QJS04_geneDACA002707</name>
</gene>
<dbReference type="PANTHER" id="PTHR10543">
    <property type="entry name" value="BETA-CAROTENE DIOXYGENASE"/>
    <property type="match status" value="1"/>
</dbReference>
<evidence type="ECO:0000256" key="3">
    <source>
        <dbReference type="ARBA" id="ARBA00022964"/>
    </source>
</evidence>
<keyword evidence="2 5" id="KW-0479">Metal-binding</keyword>
<dbReference type="Pfam" id="PF03055">
    <property type="entry name" value="RPE65"/>
    <property type="match status" value="1"/>
</dbReference>
<dbReference type="EMBL" id="JAUJYN010000007">
    <property type="protein sequence ID" value="KAK1267643.1"/>
    <property type="molecule type" value="Genomic_DNA"/>
</dbReference>
<keyword evidence="7" id="KW-1185">Reference proteome</keyword>
<keyword evidence="3 6" id="KW-0560">Oxidoreductase</keyword>
<feature type="binding site" evidence="5">
    <location>
        <position position="587"/>
    </location>
    <ligand>
        <name>Fe cation</name>
        <dbReference type="ChEBI" id="CHEBI:24875"/>
        <note>catalytic</note>
    </ligand>
</feature>
<feature type="binding site" evidence="5">
    <location>
        <position position="309"/>
    </location>
    <ligand>
        <name>Fe cation</name>
        <dbReference type="ChEBI" id="CHEBI:24875"/>
        <note>catalytic</note>
    </ligand>
</feature>
<organism evidence="6 7">
    <name type="scientific">Acorus gramineus</name>
    <name type="common">Dwarf sweet flag</name>
    <dbReference type="NCBI Taxonomy" id="55184"/>
    <lineage>
        <taxon>Eukaryota</taxon>
        <taxon>Viridiplantae</taxon>
        <taxon>Streptophyta</taxon>
        <taxon>Embryophyta</taxon>
        <taxon>Tracheophyta</taxon>
        <taxon>Spermatophyta</taxon>
        <taxon>Magnoliopsida</taxon>
        <taxon>Liliopsida</taxon>
        <taxon>Acoraceae</taxon>
        <taxon>Acorus</taxon>
    </lineage>
</organism>
<evidence type="ECO:0000256" key="4">
    <source>
        <dbReference type="ARBA" id="ARBA00023004"/>
    </source>
</evidence>
<protein>
    <submittedName>
        <fullName evidence="6">Carotenoid 9,10(9',10')-cleavage dioxygenase 1</fullName>
    </submittedName>
</protein>